<keyword evidence="3" id="KW-0807">Transducer</keyword>
<feature type="transmembrane region" description="Helical" evidence="5">
    <location>
        <begin position="171"/>
        <end position="194"/>
    </location>
</feature>
<dbReference type="GO" id="GO:0016020">
    <property type="term" value="C:membrane"/>
    <property type="evidence" value="ECO:0007669"/>
    <property type="project" value="InterPro"/>
</dbReference>
<dbReference type="OrthoDB" id="2489132at2"/>
<dbReference type="Gene3D" id="1.10.287.950">
    <property type="entry name" value="Methyl-accepting chemotaxis protein"/>
    <property type="match status" value="1"/>
</dbReference>
<feature type="transmembrane region" description="Helical" evidence="5">
    <location>
        <begin position="48"/>
        <end position="75"/>
    </location>
</feature>
<evidence type="ECO:0000313" key="7">
    <source>
        <dbReference type="EMBL" id="SMO40284.1"/>
    </source>
</evidence>
<keyword evidence="5" id="KW-0812">Transmembrane</keyword>
<feature type="transmembrane region" description="Helical" evidence="5">
    <location>
        <begin position="131"/>
        <end position="151"/>
    </location>
</feature>
<sequence>METMKQLTWMETLFPSYKNDLSAGVRQNLYATFVEADQFMLKLLLFHWVAASTITAFFYSTYLLGFIGGGIIYGIAYASYKSSPGSAWSRATMGAAFMAFSMIFIQQNLGKIEMHFHIFVAIAFLIRYKDILPLIAAGTTIAVHHAVFNAAQMYEFTIAGTPLMVFDYGCGWGIVALHAVFVIIEVVAFSNIILNLTNEYLNNAEVFDIMDDLDDSVNYTSQAADFISDSGQRLAMDAHANSEAVTESNQSINMMNQKIADMNDKTASVKGKMETISSNTADMNSSMVELKDSSNKISSITNLIDSIASQTNLLALNAAVEAARAGEAGAGFAVVTEEVRVLAQKTADAANQIRDMITDNLEKAEQGVGISEKINQQIEELMDWIENVHQSSGEQVAYLDELKLTIQNIANTTENTSEMAENNASTAEELQSQIHVLKTAIRDINAKVQKNIGSLDGMALANNVSATQSHNYSTPRRNNGVSKSQQSARRSGKRSEREEMELLDF</sequence>
<feature type="region of interest" description="Disordered" evidence="4">
    <location>
        <begin position="467"/>
        <end position="505"/>
    </location>
</feature>
<dbReference type="AlphaFoldDB" id="A0A521AZK3"/>
<evidence type="ECO:0000256" key="2">
    <source>
        <dbReference type="ARBA" id="ARBA00029447"/>
    </source>
</evidence>
<protein>
    <submittedName>
        <fullName evidence="7">Methyl-accepting chemotaxis protein</fullName>
    </submittedName>
</protein>
<dbReference type="EMBL" id="FXTP01000001">
    <property type="protein sequence ID" value="SMO40284.1"/>
    <property type="molecule type" value="Genomic_DNA"/>
</dbReference>
<dbReference type="SUPFAM" id="SSF58104">
    <property type="entry name" value="Methyl-accepting chemotaxis protein (MCP) signaling domain"/>
    <property type="match status" value="1"/>
</dbReference>
<evidence type="ECO:0000256" key="3">
    <source>
        <dbReference type="PROSITE-ProRule" id="PRU00284"/>
    </source>
</evidence>
<proteinExistence type="inferred from homology"/>
<gene>
    <name evidence="7" type="ORF">SAMN06265219_101479</name>
</gene>
<keyword evidence="8" id="KW-1185">Reference proteome</keyword>
<evidence type="ECO:0000259" key="6">
    <source>
        <dbReference type="PROSITE" id="PS50111"/>
    </source>
</evidence>
<dbReference type="GO" id="GO:0006935">
    <property type="term" value="P:chemotaxis"/>
    <property type="evidence" value="ECO:0007669"/>
    <property type="project" value="UniProtKB-KW"/>
</dbReference>
<organism evidence="7 8">
    <name type="scientific">Gracilimonas mengyeensis</name>
    <dbReference type="NCBI Taxonomy" id="1302730"/>
    <lineage>
        <taxon>Bacteria</taxon>
        <taxon>Pseudomonadati</taxon>
        <taxon>Balneolota</taxon>
        <taxon>Balneolia</taxon>
        <taxon>Balneolales</taxon>
        <taxon>Balneolaceae</taxon>
        <taxon>Gracilimonas</taxon>
    </lineage>
</organism>
<comment type="similarity">
    <text evidence="2">Belongs to the methyl-accepting chemotaxis (MCP) protein family.</text>
</comment>
<dbReference type="Proteomes" id="UP000317557">
    <property type="component" value="Unassembled WGS sequence"/>
</dbReference>
<dbReference type="InterPro" id="IPR051310">
    <property type="entry name" value="MCP_chemotaxis"/>
</dbReference>
<dbReference type="GO" id="GO:0007165">
    <property type="term" value="P:signal transduction"/>
    <property type="evidence" value="ECO:0007669"/>
    <property type="project" value="UniProtKB-KW"/>
</dbReference>
<accession>A0A521AZK3</accession>
<dbReference type="PANTHER" id="PTHR43531">
    <property type="entry name" value="PROTEIN ICFG"/>
    <property type="match status" value="1"/>
</dbReference>
<dbReference type="InterPro" id="IPR004089">
    <property type="entry name" value="MCPsignal_dom"/>
</dbReference>
<evidence type="ECO:0000313" key="8">
    <source>
        <dbReference type="Proteomes" id="UP000317557"/>
    </source>
</evidence>
<feature type="compositionally biased region" description="Polar residues" evidence="4">
    <location>
        <begin position="467"/>
        <end position="489"/>
    </location>
</feature>
<evidence type="ECO:0000256" key="4">
    <source>
        <dbReference type="SAM" id="MobiDB-lite"/>
    </source>
</evidence>
<feature type="transmembrane region" description="Helical" evidence="5">
    <location>
        <begin position="87"/>
        <end position="105"/>
    </location>
</feature>
<keyword evidence="1" id="KW-0145">Chemotaxis</keyword>
<dbReference type="SMART" id="SM00283">
    <property type="entry name" value="MA"/>
    <property type="match status" value="1"/>
</dbReference>
<keyword evidence="5" id="KW-0472">Membrane</keyword>
<keyword evidence="5" id="KW-1133">Transmembrane helix</keyword>
<dbReference type="Pfam" id="PF00015">
    <property type="entry name" value="MCPsignal"/>
    <property type="match status" value="1"/>
</dbReference>
<reference evidence="7 8" key="1">
    <citation type="submission" date="2017-05" db="EMBL/GenBank/DDBJ databases">
        <authorList>
            <person name="Varghese N."/>
            <person name="Submissions S."/>
        </authorList>
    </citation>
    <scope>NUCLEOTIDE SEQUENCE [LARGE SCALE GENOMIC DNA]</scope>
    <source>
        <strain evidence="7 8">DSM 21985</strain>
    </source>
</reference>
<feature type="domain" description="Methyl-accepting transducer" evidence="6">
    <location>
        <begin position="216"/>
        <end position="431"/>
    </location>
</feature>
<dbReference type="PANTHER" id="PTHR43531:SF11">
    <property type="entry name" value="METHYL-ACCEPTING CHEMOTAXIS PROTEIN 3"/>
    <property type="match status" value="1"/>
</dbReference>
<dbReference type="PROSITE" id="PS50111">
    <property type="entry name" value="CHEMOTAXIS_TRANSDUC_2"/>
    <property type="match status" value="1"/>
</dbReference>
<evidence type="ECO:0000256" key="1">
    <source>
        <dbReference type="ARBA" id="ARBA00022500"/>
    </source>
</evidence>
<name>A0A521AZK3_9BACT</name>
<evidence type="ECO:0000256" key="5">
    <source>
        <dbReference type="SAM" id="Phobius"/>
    </source>
</evidence>